<feature type="region of interest" description="Disordered" evidence="1">
    <location>
        <begin position="1"/>
        <end position="58"/>
    </location>
</feature>
<protein>
    <submittedName>
        <fullName evidence="3">Uncharacterized protein</fullName>
    </submittedName>
</protein>
<evidence type="ECO:0000313" key="3">
    <source>
        <dbReference type="EMBL" id="NMG04779.1"/>
    </source>
</evidence>
<comment type="caution">
    <text evidence="3">The sequence shown here is derived from an EMBL/GenBank/DDBJ whole genome shotgun (WGS) entry which is preliminary data.</text>
</comment>
<evidence type="ECO:0000256" key="1">
    <source>
        <dbReference type="SAM" id="MobiDB-lite"/>
    </source>
</evidence>
<dbReference type="EMBL" id="WTVM01000155">
    <property type="protein sequence ID" value="NMG04779.1"/>
    <property type="molecule type" value="Genomic_DNA"/>
</dbReference>
<keyword evidence="2" id="KW-0812">Transmembrane</keyword>
<reference evidence="3" key="1">
    <citation type="submission" date="2019-12" db="EMBL/GenBank/DDBJ databases">
        <title>Comparative genomics gives insights into the taxonomy of the Azoarcus-Aromatoleum group and reveals separate origins of nif in the plant-associated Azoarcus and non-plant-associated Aromatoleum sub-groups.</title>
        <authorList>
            <person name="Lafos M."/>
            <person name="Maluk M."/>
            <person name="Batista M."/>
            <person name="Junghare M."/>
            <person name="Carmona M."/>
            <person name="Faoro H."/>
            <person name="Cruz L.M."/>
            <person name="Battistoni F."/>
            <person name="De Souza E."/>
            <person name="Pedrosa F."/>
            <person name="Chen W.-M."/>
            <person name="Poole P.S."/>
            <person name="Dixon R.A."/>
            <person name="James E.K."/>
        </authorList>
    </citation>
    <scope>NUCLEOTIDE SEQUENCE</scope>
    <source>
        <strain evidence="3">NSC3</strain>
    </source>
</reference>
<keyword evidence="2" id="KW-0472">Membrane</keyword>
<feature type="transmembrane region" description="Helical" evidence="2">
    <location>
        <begin position="118"/>
        <end position="142"/>
    </location>
</feature>
<gene>
    <name evidence="3" type="ORF">GPA21_17645</name>
</gene>
<keyword evidence="2" id="KW-1133">Transmembrane helix</keyword>
<dbReference type="AlphaFoldDB" id="A0A972J9E6"/>
<evidence type="ECO:0000313" key="4">
    <source>
        <dbReference type="Proteomes" id="UP000599523"/>
    </source>
</evidence>
<feature type="transmembrane region" description="Helical" evidence="2">
    <location>
        <begin position="154"/>
        <end position="173"/>
    </location>
</feature>
<dbReference type="RefSeq" id="WP_168989417.1">
    <property type="nucleotide sequence ID" value="NZ_CAWPHM010000061.1"/>
</dbReference>
<dbReference type="Proteomes" id="UP000599523">
    <property type="component" value="Unassembled WGS sequence"/>
</dbReference>
<name>A0A972J9E6_9RHOO</name>
<accession>A0A972J9E6</accession>
<keyword evidence="4" id="KW-1185">Reference proteome</keyword>
<feature type="transmembrane region" description="Helical" evidence="2">
    <location>
        <begin position="216"/>
        <end position="235"/>
    </location>
</feature>
<feature type="compositionally biased region" description="Basic and acidic residues" evidence="1">
    <location>
        <begin position="1"/>
        <end position="10"/>
    </location>
</feature>
<sequence length="506" mass="55336">MNEARHEASRTESPNQTQDHKPAVESPPGAATTELDKDDIGSSPVQNEAPEPSVNEPGVRDLAAANAPRSSLAYAGLSLLPKYLLTGSGPGILEVPLEGNTFGGITSTYSTHILYLDLLLMSGGPAFLLCMLALVSAISAGFQHCRSHGSGSSSTHPALLGMLVAFAVSSLFLPQERNELIGLAFVGAGLLISRQTQQTTLGSKDSYNALPRRALLIIALTAGGWAVVTSPIYVFPAIELVGRHGSEIIREQQKVYVTEPANRPLLSALLKLRGGTSAQVDVLPDDINILKKDNIWILWSPTRETEYPELIEELDNRAYPKQLYPLGIGAPENWWFIPSAQPVLSFLYAGTRKIFDSGIHTYPNLAPYLAVHPSDNVGGNPKNVADRNFSSAISWLSSAEATIDFHLDNALPGVLSVYRLVALNHQSMTRSTNYSWKVMGQLPNGEWVIIDTIERFPLSQDIHEPSWFTVSSQDSFRKIRFHFLPEEYNPDTTYAGLNEIELYFSP</sequence>
<organism evidence="3 4">
    <name type="scientific">Azoarcus taiwanensis</name>
    <dbReference type="NCBI Taxonomy" id="666964"/>
    <lineage>
        <taxon>Bacteria</taxon>
        <taxon>Pseudomonadati</taxon>
        <taxon>Pseudomonadota</taxon>
        <taxon>Betaproteobacteria</taxon>
        <taxon>Rhodocyclales</taxon>
        <taxon>Zoogloeaceae</taxon>
        <taxon>Azoarcus</taxon>
    </lineage>
</organism>
<proteinExistence type="predicted"/>
<evidence type="ECO:0000256" key="2">
    <source>
        <dbReference type="SAM" id="Phobius"/>
    </source>
</evidence>